<keyword evidence="3" id="KW-1185">Reference proteome</keyword>
<sequence length="350" mass="41772">MKVYWLSIFLIFTLQLPSFSQINHSEDQQFFNYLYNFQFFEASKVISNIDSTEESGRYNFLKSHYMRWYYLPMHQQEEDILNAYNEYLEATDVENDKKGLNHLYVNSALLKAEFNYNQGNYYKAFQQGAKVYNIVKNNLEEQPEQQELLFLSGLYHYFYHYYRSENPLYEPMMWFFKEGNKVVGLRWLQEVAKGESIAKTEALIYLSHINLRLENKPDSAYKYARMLHRLYPNNLKFYELLIESNLAKNKESELVAELIQELIAADKIYFKKYGITYNAVEKSKFGEGIRSEKIKIVKKALDYIRNNDGGQHLSSLLYYTLFELTGDKEYLNLKKDFENYNYVLTGYPVE</sequence>
<dbReference type="EMBL" id="FXAW01000007">
    <property type="protein sequence ID" value="SMG46255.1"/>
    <property type="molecule type" value="Genomic_DNA"/>
</dbReference>
<accession>A0A1X7KXS4</accession>
<feature type="chain" id="PRO_5012259549" description="Tetratricopeptide repeat-containing protein" evidence="1">
    <location>
        <begin position="21"/>
        <end position="350"/>
    </location>
</feature>
<dbReference type="RefSeq" id="WP_085518389.1">
    <property type="nucleotide sequence ID" value="NZ_FXAW01000007.1"/>
</dbReference>
<gene>
    <name evidence="2" type="ORF">SAMN05661096_03254</name>
</gene>
<proteinExistence type="predicted"/>
<organism evidence="2 3">
    <name type="scientific">Marivirga sericea</name>
    <dbReference type="NCBI Taxonomy" id="1028"/>
    <lineage>
        <taxon>Bacteria</taxon>
        <taxon>Pseudomonadati</taxon>
        <taxon>Bacteroidota</taxon>
        <taxon>Cytophagia</taxon>
        <taxon>Cytophagales</taxon>
        <taxon>Marivirgaceae</taxon>
        <taxon>Marivirga</taxon>
    </lineage>
</organism>
<dbReference type="STRING" id="1028.SAMN05661096_03254"/>
<reference evidence="3" key="1">
    <citation type="submission" date="2017-04" db="EMBL/GenBank/DDBJ databases">
        <authorList>
            <person name="Varghese N."/>
            <person name="Submissions S."/>
        </authorList>
    </citation>
    <scope>NUCLEOTIDE SEQUENCE [LARGE SCALE GENOMIC DNA]</scope>
    <source>
        <strain evidence="3">DSM 4125</strain>
    </source>
</reference>
<dbReference type="Proteomes" id="UP000193804">
    <property type="component" value="Unassembled WGS sequence"/>
</dbReference>
<dbReference type="AlphaFoldDB" id="A0A1X7KXS4"/>
<evidence type="ECO:0000313" key="3">
    <source>
        <dbReference type="Proteomes" id="UP000193804"/>
    </source>
</evidence>
<evidence type="ECO:0000256" key="1">
    <source>
        <dbReference type="SAM" id="SignalP"/>
    </source>
</evidence>
<keyword evidence="1" id="KW-0732">Signal</keyword>
<dbReference type="OrthoDB" id="9813254at2"/>
<protein>
    <recommendedName>
        <fullName evidence="4">Tetratricopeptide repeat-containing protein</fullName>
    </recommendedName>
</protein>
<name>A0A1X7KXS4_9BACT</name>
<feature type="signal peptide" evidence="1">
    <location>
        <begin position="1"/>
        <end position="20"/>
    </location>
</feature>
<evidence type="ECO:0000313" key="2">
    <source>
        <dbReference type="EMBL" id="SMG46255.1"/>
    </source>
</evidence>
<evidence type="ECO:0008006" key="4">
    <source>
        <dbReference type="Google" id="ProtNLM"/>
    </source>
</evidence>